<dbReference type="GO" id="GO:0003700">
    <property type="term" value="F:DNA-binding transcription factor activity"/>
    <property type="evidence" value="ECO:0007669"/>
    <property type="project" value="TreeGrafter"/>
</dbReference>
<dbReference type="PROSITE" id="PS00356">
    <property type="entry name" value="HTH_LACI_1"/>
    <property type="match status" value="1"/>
</dbReference>
<dbReference type="AlphaFoldDB" id="I0I0Y7"/>
<dbReference type="SUPFAM" id="SSF47413">
    <property type="entry name" value="lambda repressor-like DNA-binding domains"/>
    <property type="match status" value="1"/>
</dbReference>
<keyword evidence="2" id="KW-0238">DNA-binding</keyword>
<sequence>MITIRDVANRAGVSVATVSYVINGGPRPVASETRERVLRAMEELDYHPNVSARRLASRRTYCIGLLLAGLADSNFSTPYFLAYIRGISYAAETQGYNIMLFTTPPYRDRSFRRLIMKSSVVDSVLLLGSSIPDDFILELWSKEFPAVLIARRIPGFTGYCVFQNYEQSTYEATSHLIERGYRRIGFLGQVLRFSYGQERLRGYRRALEEAGLIYDPSLVSIPDHPRDDPSPQEVAQILNTTPPPDALLTDRDLVTLAILREMGLRVPEDVALVSLDESEAAAYQEVPLTAAQPPKFDLGVQAVEMVLRLLRGEKPQPSEIVLPMPLIVRCSSPPKPN</sequence>
<gene>
    <name evidence="5" type="ordered locus">CLDAP_08850</name>
</gene>
<evidence type="ECO:0000313" key="5">
    <source>
        <dbReference type="EMBL" id="BAL98924.1"/>
    </source>
</evidence>
<dbReference type="InterPro" id="IPR046335">
    <property type="entry name" value="LacI/GalR-like_sensor"/>
</dbReference>
<dbReference type="GO" id="GO:0000976">
    <property type="term" value="F:transcription cis-regulatory region binding"/>
    <property type="evidence" value="ECO:0007669"/>
    <property type="project" value="TreeGrafter"/>
</dbReference>
<dbReference type="SMART" id="SM00354">
    <property type="entry name" value="HTH_LACI"/>
    <property type="match status" value="1"/>
</dbReference>
<proteinExistence type="predicted"/>
<evidence type="ECO:0000256" key="2">
    <source>
        <dbReference type="ARBA" id="ARBA00023125"/>
    </source>
</evidence>
<dbReference type="STRING" id="926550.CLDAP_08850"/>
<dbReference type="Gene3D" id="1.10.260.40">
    <property type="entry name" value="lambda repressor-like DNA-binding domains"/>
    <property type="match status" value="1"/>
</dbReference>
<evidence type="ECO:0000313" key="6">
    <source>
        <dbReference type="Proteomes" id="UP000007880"/>
    </source>
</evidence>
<dbReference type="PATRIC" id="fig|926550.5.peg.934"/>
<keyword evidence="1" id="KW-0805">Transcription regulation</keyword>
<feature type="domain" description="HTH lacI-type" evidence="4">
    <location>
        <begin position="2"/>
        <end position="57"/>
    </location>
</feature>
<dbReference type="CDD" id="cd01392">
    <property type="entry name" value="HTH_LacI"/>
    <property type="match status" value="1"/>
</dbReference>
<dbReference type="Pfam" id="PF13377">
    <property type="entry name" value="Peripla_BP_3"/>
    <property type="match status" value="1"/>
</dbReference>
<evidence type="ECO:0000256" key="1">
    <source>
        <dbReference type="ARBA" id="ARBA00023015"/>
    </source>
</evidence>
<dbReference type="Proteomes" id="UP000007880">
    <property type="component" value="Chromosome"/>
</dbReference>
<evidence type="ECO:0000256" key="3">
    <source>
        <dbReference type="ARBA" id="ARBA00023163"/>
    </source>
</evidence>
<dbReference type="Pfam" id="PF00356">
    <property type="entry name" value="LacI"/>
    <property type="match status" value="1"/>
</dbReference>
<accession>I0I0Y7</accession>
<dbReference type="HOGENOM" id="CLU_037628_6_0_0"/>
<dbReference type="PROSITE" id="PS50932">
    <property type="entry name" value="HTH_LACI_2"/>
    <property type="match status" value="1"/>
</dbReference>
<keyword evidence="3" id="KW-0804">Transcription</keyword>
<dbReference type="KEGG" id="cap:CLDAP_08850"/>
<dbReference type="InterPro" id="IPR000843">
    <property type="entry name" value="HTH_LacI"/>
</dbReference>
<name>I0I0Y7_CALAS</name>
<organism evidence="5 6">
    <name type="scientific">Caldilinea aerophila (strain DSM 14535 / JCM 11387 / NBRC 104270 / STL-6-O1)</name>
    <dbReference type="NCBI Taxonomy" id="926550"/>
    <lineage>
        <taxon>Bacteria</taxon>
        <taxon>Bacillati</taxon>
        <taxon>Chloroflexota</taxon>
        <taxon>Caldilineae</taxon>
        <taxon>Caldilineales</taxon>
        <taxon>Caldilineaceae</taxon>
        <taxon>Caldilinea</taxon>
    </lineage>
</organism>
<dbReference type="PANTHER" id="PTHR30146:SF109">
    <property type="entry name" value="HTH-TYPE TRANSCRIPTIONAL REGULATOR GALS"/>
    <property type="match status" value="1"/>
</dbReference>
<dbReference type="eggNOG" id="COG1609">
    <property type="taxonomic scope" value="Bacteria"/>
</dbReference>
<dbReference type="InterPro" id="IPR028082">
    <property type="entry name" value="Peripla_BP_I"/>
</dbReference>
<dbReference type="InterPro" id="IPR010982">
    <property type="entry name" value="Lambda_DNA-bd_dom_sf"/>
</dbReference>
<dbReference type="PRINTS" id="PR00036">
    <property type="entry name" value="HTHLACI"/>
</dbReference>
<dbReference type="RefSeq" id="WP_014432165.1">
    <property type="nucleotide sequence ID" value="NC_017079.1"/>
</dbReference>
<dbReference type="CDD" id="cd06267">
    <property type="entry name" value="PBP1_LacI_sugar_binding-like"/>
    <property type="match status" value="1"/>
</dbReference>
<keyword evidence="6" id="KW-1185">Reference proteome</keyword>
<protein>
    <submittedName>
        <fullName evidence="5">Putative LacI family transcriptional regulator</fullName>
    </submittedName>
</protein>
<dbReference type="PANTHER" id="PTHR30146">
    <property type="entry name" value="LACI-RELATED TRANSCRIPTIONAL REPRESSOR"/>
    <property type="match status" value="1"/>
</dbReference>
<dbReference type="EMBL" id="AP012337">
    <property type="protein sequence ID" value="BAL98924.1"/>
    <property type="molecule type" value="Genomic_DNA"/>
</dbReference>
<dbReference type="SUPFAM" id="SSF53822">
    <property type="entry name" value="Periplasmic binding protein-like I"/>
    <property type="match status" value="1"/>
</dbReference>
<dbReference type="Gene3D" id="3.40.50.2300">
    <property type="match status" value="2"/>
</dbReference>
<reference evidence="5 6" key="1">
    <citation type="submission" date="2012-02" db="EMBL/GenBank/DDBJ databases">
        <title>Complete genome sequence of Caldilinea aerophila DSM 14535 (= NBRC 102666).</title>
        <authorList>
            <person name="Oguchi A."/>
            <person name="Hosoyama A."/>
            <person name="Sekine M."/>
            <person name="Fukai R."/>
            <person name="Kato Y."/>
            <person name="Nakamura S."/>
            <person name="Hanada S."/>
            <person name="Yamazaki S."/>
            <person name="Fujita N."/>
        </authorList>
    </citation>
    <scope>NUCLEOTIDE SEQUENCE [LARGE SCALE GENOMIC DNA]</scope>
    <source>
        <strain evidence="6">DSM 14535 / JCM 11387 / NBRC 104270 / STL-6-O1</strain>
    </source>
</reference>
<evidence type="ECO:0000259" key="4">
    <source>
        <dbReference type="PROSITE" id="PS50932"/>
    </source>
</evidence>